<dbReference type="InterPro" id="IPR007820">
    <property type="entry name" value="AbrB_fam"/>
</dbReference>
<dbReference type="Pfam" id="PF05145">
    <property type="entry name" value="AbrB"/>
    <property type="match status" value="2"/>
</dbReference>
<evidence type="ECO:0000313" key="3">
    <source>
        <dbReference type="Proteomes" id="UP000182015"/>
    </source>
</evidence>
<dbReference type="STRING" id="1856638.A9Q68_06725"/>
<evidence type="ECO:0000313" key="2">
    <source>
        <dbReference type="EMBL" id="OJF71675.1"/>
    </source>
</evidence>
<comment type="caution">
    <text evidence="2">The sequence shown here is derived from an EMBL/GenBank/DDBJ whole genome shotgun (WGS) entry which is preliminary data.</text>
</comment>
<feature type="transmembrane region" description="Helical" evidence="1">
    <location>
        <begin position="335"/>
        <end position="353"/>
    </location>
</feature>
<dbReference type="EMBL" id="LZDD01000002">
    <property type="protein sequence ID" value="OJF71675.1"/>
    <property type="molecule type" value="Genomic_DNA"/>
</dbReference>
<reference evidence="3" key="1">
    <citation type="submission" date="2016-06" db="EMBL/GenBank/DDBJ databases">
        <authorList>
            <person name="de Vries S.P.W."/>
            <person name="Hadjirin N.F."/>
            <person name="Lay E.M."/>
            <person name="Zadoks R.N."/>
            <person name="Peacock S.J."/>
            <person name="Parkhill J."/>
            <person name="Grant A.J."/>
            <person name="Mcdougall S."/>
            <person name="Holmes M.A."/>
        </authorList>
    </citation>
    <scope>NUCLEOTIDE SEQUENCE [LARGE SCALE GENOMIC DNA]</scope>
    <source>
        <strain evidence="3">NZ1587</strain>
    </source>
</reference>
<dbReference type="RefSeq" id="WP_071793931.1">
    <property type="nucleotide sequence ID" value="NZ_LZDD01000002.1"/>
</dbReference>
<keyword evidence="2" id="KW-0503">Monooxygenase</keyword>
<keyword evidence="2" id="KW-0560">Oxidoreductase</keyword>
<feature type="transmembrane region" description="Helical" evidence="1">
    <location>
        <begin position="195"/>
        <end position="223"/>
    </location>
</feature>
<dbReference type="GO" id="GO:0004497">
    <property type="term" value="F:monooxygenase activity"/>
    <property type="evidence" value="ECO:0007669"/>
    <property type="project" value="UniProtKB-KW"/>
</dbReference>
<dbReference type="Proteomes" id="UP000182015">
    <property type="component" value="Unassembled WGS sequence"/>
</dbReference>
<dbReference type="PANTHER" id="PTHR38457:SF1">
    <property type="entry name" value="REGULATOR ABRB-RELATED"/>
    <property type="match status" value="1"/>
</dbReference>
<keyword evidence="1" id="KW-0472">Membrane</keyword>
<dbReference type="AlphaFoldDB" id="A0A1L8MLW7"/>
<feature type="transmembrane region" description="Helical" evidence="1">
    <location>
        <begin position="268"/>
        <end position="291"/>
    </location>
</feature>
<feature type="transmembrane region" description="Helical" evidence="1">
    <location>
        <begin position="142"/>
        <end position="160"/>
    </location>
</feature>
<name>A0A1L8MLW7_9STRE</name>
<organism evidence="2 3">
    <name type="scientific">Streptococcus bovimastitidis</name>
    <dbReference type="NCBI Taxonomy" id="1856638"/>
    <lineage>
        <taxon>Bacteria</taxon>
        <taxon>Bacillati</taxon>
        <taxon>Bacillota</taxon>
        <taxon>Bacilli</taxon>
        <taxon>Lactobacillales</taxon>
        <taxon>Streptococcaceae</taxon>
        <taxon>Streptococcus</taxon>
    </lineage>
</organism>
<accession>A0A1L8MLW7</accession>
<feature type="transmembrane region" description="Helical" evidence="1">
    <location>
        <begin position="110"/>
        <end position="130"/>
    </location>
</feature>
<gene>
    <name evidence="2" type="ORF">A9Q68_06725</name>
</gene>
<proteinExistence type="predicted"/>
<dbReference type="PANTHER" id="PTHR38457">
    <property type="entry name" value="REGULATOR ABRB-RELATED"/>
    <property type="match status" value="1"/>
</dbReference>
<dbReference type="PIRSF" id="PIRSF038991">
    <property type="entry name" value="Protein_AbrB"/>
    <property type="match status" value="1"/>
</dbReference>
<keyword evidence="1" id="KW-1133">Transmembrane helix</keyword>
<evidence type="ECO:0000256" key="1">
    <source>
        <dbReference type="SAM" id="Phobius"/>
    </source>
</evidence>
<dbReference type="GO" id="GO:0016020">
    <property type="term" value="C:membrane"/>
    <property type="evidence" value="ECO:0007669"/>
    <property type="project" value="InterPro"/>
</dbReference>
<feature type="transmembrane region" description="Helical" evidence="1">
    <location>
        <begin position="78"/>
        <end position="104"/>
    </location>
</feature>
<protein>
    <submittedName>
        <fullName evidence="2">Ammonia monooxygenase</fullName>
    </submittedName>
</protein>
<dbReference type="NCBIfam" id="TIGR03082">
    <property type="entry name" value="Gneg_AbrB_dup"/>
    <property type="match status" value="2"/>
</dbReference>
<feature type="transmembrane region" description="Helical" evidence="1">
    <location>
        <begin position="28"/>
        <end position="48"/>
    </location>
</feature>
<dbReference type="GO" id="GO:0010468">
    <property type="term" value="P:regulation of gene expression"/>
    <property type="evidence" value="ECO:0007669"/>
    <property type="project" value="InterPro"/>
</dbReference>
<keyword evidence="3" id="KW-1185">Reference proteome</keyword>
<dbReference type="InterPro" id="IPR017516">
    <property type="entry name" value="AbrB_dup"/>
</dbReference>
<keyword evidence="1" id="KW-0812">Transmembrane</keyword>
<sequence length="354" mass="37921">MITFEITLLVGLIGGLVAKKLKVPGAYMIGSMIAVASVSIFTGQMAIAHQFKILAQIISGAYIGQQVSKRDFMNLPHLAKAIAGLMTLFTLNMFVLGSVFMIFFKMDMMTAFLSCLPGGIVDVSLMAIDMGAKPDIVATMQSVRLIGILLILPAWVSFITNRFAPELRQGAATASKQVGKAGQVLTGKNRLKNDLLILLVATIAGLIGNALGVPVGALIFALLASSALKIKKETVQMTKSIRSFAQILAGALIGTSFSHESLLDMKDLFIPILLMLGSYMLINGFFGYLMYKRGLLDIQSALFASSPAGATDISLLAGELGGDMPKIAGIQISRTMYTVIIMPLLIKLIFHLFH</sequence>
<dbReference type="OrthoDB" id="5460360at2"/>